<feature type="compositionally biased region" description="Basic and acidic residues" evidence="1">
    <location>
        <begin position="210"/>
        <end position="224"/>
    </location>
</feature>
<feature type="region of interest" description="Disordered" evidence="1">
    <location>
        <begin position="196"/>
        <end position="226"/>
    </location>
</feature>
<dbReference type="WBParaSite" id="nRc.2.0.1.t30356-RA">
    <property type="protein sequence ID" value="nRc.2.0.1.t30356-RA"/>
    <property type="gene ID" value="nRc.2.0.1.g30356"/>
</dbReference>
<accession>A0A915JVL8</accession>
<evidence type="ECO:0000256" key="1">
    <source>
        <dbReference type="SAM" id="MobiDB-lite"/>
    </source>
</evidence>
<feature type="compositionally biased region" description="Polar residues" evidence="1">
    <location>
        <begin position="535"/>
        <end position="554"/>
    </location>
</feature>
<reference evidence="3" key="1">
    <citation type="submission" date="2022-11" db="UniProtKB">
        <authorList>
            <consortium name="WormBaseParasite"/>
        </authorList>
    </citation>
    <scope>IDENTIFICATION</scope>
</reference>
<feature type="compositionally biased region" description="Basic and acidic residues" evidence="1">
    <location>
        <begin position="557"/>
        <end position="570"/>
    </location>
</feature>
<feature type="compositionally biased region" description="Polar residues" evidence="1">
    <location>
        <begin position="198"/>
        <end position="209"/>
    </location>
</feature>
<dbReference type="AlphaFoldDB" id="A0A915JVL8"/>
<keyword evidence="2" id="KW-1185">Reference proteome</keyword>
<protein>
    <submittedName>
        <fullName evidence="3">Uncharacterized protein</fullName>
    </submittedName>
</protein>
<feature type="region of interest" description="Disordered" evidence="1">
    <location>
        <begin position="535"/>
        <end position="590"/>
    </location>
</feature>
<evidence type="ECO:0000313" key="2">
    <source>
        <dbReference type="Proteomes" id="UP000887565"/>
    </source>
</evidence>
<sequence length="590" mass="65766">MLAAPSDVTATATQITDFLKLTLDKISTIALAPMDESTPIQPAVMDSETMTSDQMLMDIPEESTIHQSMSMDVIPIEPATTMPPMAPTVDPRIYLATLAVLPGPQIIATLATARYSAPVCFSQQIISATQWDALAAALAAYHFPLLLPGMLFSEHHWMDYPAALKEEIQRILLPPTTSTAPVPEVTQTARVTVQTTVHPQQSQTTSGDSRQQERCDDALQHRTQSEQTRQVHMTGFYEDTHGRHFRWSPPKLRDFISPLHRDAEIQRRLEALKNLPKDRFKAPLSLPPMDMEPAPSSATSIMPTVTSQPPTATTPVTTTTVTHTMSLPPMAPTSAPATTFKQPPVIIATRPVIRVALPASSPPTAQPPLPSEATRLPNYTNFQTTDSRHCVTLVMPRYPPCIDPSVKFFTLRTLHEMVLINFFGRLGIRITMAVHIHTTNASLTFLDNPSCLLQAYNTAVGLIDSWMAYPQYALFPQQPEFADIQRIYLQYHYETDHPAPLLRRHNFSARWNLLPPRLLPPTGLPSDRLSLIATSGRESSLSASGTDHSPNRNSHAVRFDGHDDPRDPHGYHNVRYRQSHGNCRDYQQHY</sequence>
<dbReference type="Proteomes" id="UP000887565">
    <property type="component" value="Unplaced"/>
</dbReference>
<evidence type="ECO:0000313" key="3">
    <source>
        <dbReference type="WBParaSite" id="nRc.2.0.1.t30356-RA"/>
    </source>
</evidence>
<organism evidence="2 3">
    <name type="scientific">Romanomermis culicivorax</name>
    <name type="common">Nematode worm</name>
    <dbReference type="NCBI Taxonomy" id="13658"/>
    <lineage>
        <taxon>Eukaryota</taxon>
        <taxon>Metazoa</taxon>
        <taxon>Ecdysozoa</taxon>
        <taxon>Nematoda</taxon>
        <taxon>Enoplea</taxon>
        <taxon>Dorylaimia</taxon>
        <taxon>Mermithida</taxon>
        <taxon>Mermithoidea</taxon>
        <taxon>Mermithidae</taxon>
        <taxon>Romanomermis</taxon>
    </lineage>
</organism>
<name>A0A915JVL8_ROMCU</name>
<proteinExistence type="predicted"/>